<dbReference type="PaxDb" id="3218-PP1S371_50V6.1"/>
<reference evidence="1 3" key="1">
    <citation type="journal article" date="2008" name="Science">
        <title>The Physcomitrella genome reveals evolutionary insights into the conquest of land by plants.</title>
        <authorList>
            <person name="Rensing S."/>
            <person name="Lang D."/>
            <person name="Zimmer A."/>
            <person name="Terry A."/>
            <person name="Salamov A."/>
            <person name="Shapiro H."/>
            <person name="Nishiyama T."/>
            <person name="Perroud P.-F."/>
            <person name="Lindquist E."/>
            <person name="Kamisugi Y."/>
            <person name="Tanahashi T."/>
            <person name="Sakakibara K."/>
            <person name="Fujita T."/>
            <person name="Oishi K."/>
            <person name="Shin-I T."/>
            <person name="Kuroki Y."/>
            <person name="Toyoda A."/>
            <person name="Suzuki Y."/>
            <person name="Hashimoto A."/>
            <person name="Yamaguchi K."/>
            <person name="Sugano A."/>
            <person name="Kohara Y."/>
            <person name="Fujiyama A."/>
            <person name="Anterola A."/>
            <person name="Aoki S."/>
            <person name="Ashton N."/>
            <person name="Barbazuk W.B."/>
            <person name="Barker E."/>
            <person name="Bennetzen J."/>
            <person name="Bezanilla M."/>
            <person name="Blankenship R."/>
            <person name="Cho S.H."/>
            <person name="Dutcher S."/>
            <person name="Estelle M."/>
            <person name="Fawcett J.A."/>
            <person name="Gundlach H."/>
            <person name="Hanada K."/>
            <person name="Heyl A."/>
            <person name="Hicks K.A."/>
            <person name="Hugh J."/>
            <person name="Lohr M."/>
            <person name="Mayer K."/>
            <person name="Melkozernov A."/>
            <person name="Murata T."/>
            <person name="Nelson D."/>
            <person name="Pils B."/>
            <person name="Prigge M."/>
            <person name="Reiss B."/>
            <person name="Renner T."/>
            <person name="Rombauts S."/>
            <person name="Rushton P."/>
            <person name="Sanderfoot A."/>
            <person name="Schween G."/>
            <person name="Shiu S.-H."/>
            <person name="Stueber K."/>
            <person name="Theodoulou F.L."/>
            <person name="Tu H."/>
            <person name="Van de Peer Y."/>
            <person name="Verrier P.J."/>
            <person name="Waters E."/>
            <person name="Wood A."/>
            <person name="Yang L."/>
            <person name="Cove D."/>
            <person name="Cuming A."/>
            <person name="Hasebe M."/>
            <person name="Lucas S."/>
            <person name="Mishler D.B."/>
            <person name="Reski R."/>
            <person name="Grigoriev I."/>
            <person name="Quatrano R.S."/>
            <person name="Boore J.L."/>
        </authorList>
    </citation>
    <scope>NUCLEOTIDE SEQUENCE [LARGE SCALE GENOMIC DNA]</scope>
    <source>
        <strain evidence="2 3">cv. Gransden 2004</strain>
    </source>
</reference>
<proteinExistence type="predicted"/>
<dbReference type="EnsemblPlants" id="Pp3c2_31320V3.1">
    <property type="protein sequence ID" value="Pp3c2_31320V3.1"/>
    <property type="gene ID" value="Pp3c2_31320"/>
</dbReference>
<dbReference type="InParanoid" id="A0A2K1L3T8"/>
<accession>A0A2K1L3T8</accession>
<dbReference type="EMBL" id="ABEU02000002">
    <property type="protein sequence ID" value="PNR60687.1"/>
    <property type="molecule type" value="Genomic_DNA"/>
</dbReference>
<evidence type="ECO:0000313" key="1">
    <source>
        <dbReference type="EMBL" id="PNR60687.1"/>
    </source>
</evidence>
<evidence type="ECO:0000313" key="2">
    <source>
        <dbReference type="EnsemblPlants" id="Pp3c2_31320V3.1"/>
    </source>
</evidence>
<dbReference type="AlphaFoldDB" id="A0A2K1L3T8"/>
<dbReference type="PROSITE" id="PS51257">
    <property type="entry name" value="PROKAR_LIPOPROTEIN"/>
    <property type="match status" value="1"/>
</dbReference>
<dbReference type="Gramene" id="Pp3c2_31320V3.2">
    <property type="protein sequence ID" value="Pp3c2_31320V3.2"/>
    <property type="gene ID" value="Pp3c2_31320"/>
</dbReference>
<gene>
    <name evidence="1" type="ORF">PHYPA_003480</name>
</gene>
<dbReference type="EnsemblPlants" id="Pp3c2_31320V3.2">
    <property type="protein sequence ID" value="Pp3c2_31320V3.2"/>
    <property type="gene ID" value="Pp3c2_31320"/>
</dbReference>
<dbReference type="Proteomes" id="UP000006727">
    <property type="component" value="Chromosome 2"/>
</dbReference>
<reference evidence="2" key="3">
    <citation type="submission" date="2020-12" db="UniProtKB">
        <authorList>
            <consortium name="EnsemblPlants"/>
        </authorList>
    </citation>
    <scope>IDENTIFICATION</scope>
</reference>
<sequence length="140" mass="15192">MVEVGTRSEFWGTVGSHPQNVTLSGCIGYEFFKVVEKDGCVGAVVAFMNAEELLIGVFLVGYRDAFIWFSHDPLDGCEVSSSRRQTIRVSGSSTTCISPGPEFLLFRASVTMSKGHKISQVKIFASLAITTDRLSSVDTS</sequence>
<evidence type="ECO:0000313" key="3">
    <source>
        <dbReference type="Proteomes" id="UP000006727"/>
    </source>
</evidence>
<organism evidence="1">
    <name type="scientific">Physcomitrium patens</name>
    <name type="common">Spreading-leaved earth moss</name>
    <name type="synonym">Physcomitrella patens</name>
    <dbReference type="NCBI Taxonomy" id="3218"/>
    <lineage>
        <taxon>Eukaryota</taxon>
        <taxon>Viridiplantae</taxon>
        <taxon>Streptophyta</taxon>
        <taxon>Embryophyta</taxon>
        <taxon>Bryophyta</taxon>
        <taxon>Bryophytina</taxon>
        <taxon>Bryopsida</taxon>
        <taxon>Funariidae</taxon>
        <taxon>Funariales</taxon>
        <taxon>Funariaceae</taxon>
        <taxon>Physcomitrium</taxon>
    </lineage>
</organism>
<protein>
    <submittedName>
        <fullName evidence="1 2">Uncharacterized protein</fullName>
    </submittedName>
</protein>
<dbReference type="Gramene" id="Pp3c2_31320V3.1">
    <property type="protein sequence ID" value="Pp3c2_31320V3.1"/>
    <property type="gene ID" value="Pp3c2_31320"/>
</dbReference>
<keyword evidence="3" id="KW-1185">Reference proteome</keyword>
<reference evidence="1 3" key="2">
    <citation type="journal article" date="2018" name="Plant J.">
        <title>The Physcomitrella patens chromosome-scale assembly reveals moss genome structure and evolution.</title>
        <authorList>
            <person name="Lang D."/>
            <person name="Ullrich K.K."/>
            <person name="Murat F."/>
            <person name="Fuchs J."/>
            <person name="Jenkins J."/>
            <person name="Haas F.B."/>
            <person name="Piednoel M."/>
            <person name="Gundlach H."/>
            <person name="Van Bel M."/>
            <person name="Meyberg R."/>
            <person name="Vives C."/>
            <person name="Morata J."/>
            <person name="Symeonidi A."/>
            <person name="Hiss M."/>
            <person name="Muchero W."/>
            <person name="Kamisugi Y."/>
            <person name="Saleh O."/>
            <person name="Blanc G."/>
            <person name="Decker E.L."/>
            <person name="van Gessel N."/>
            <person name="Grimwood J."/>
            <person name="Hayes R.D."/>
            <person name="Graham S.W."/>
            <person name="Gunter L.E."/>
            <person name="McDaniel S.F."/>
            <person name="Hoernstein S.N.W."/>
            <person name="Larsson A."/>
            <person name="Li F.W."/>
            <person name="Perroud P.F."/>
            <person name="Phillips J."/>
            <person name="Ranjan P."/>
            <person name="Rokshar D.S."/>
            <person name="Rothfels C.J."/>
            <person name="Schneider L."/>
            <person name="Shu S."/>
            <person name="Stevenson D.W."/>
            <person name="Thummler F."/>
            <person name="Tillich M."/>
            <person name="Villarreal Aguilar J.C."/>
            <person name="Widiez T."/>
            <person name="Wong G.K."/>
            <person name="Wymore A."/>
            <person name="Zhang Y."/>
            <person name="Zimmer A.D."/>
            <person name="Quatrano R.S."/>
            <person name="Mayer K.F.X."/>
            <person name="Goodstein D."/>
            <person name="Casacuberta J.M."/>
            <person name="Vandepoele K."/>
            <person name="Reski R."/>
            <person name="Cuming A.C."/>
            <person name="Tuskan G.A."/>
            <person name="Maumus F."/>
            <person name="Salse J."/>
            <person name="Schmutz J."/>
            <person name="Rensing S.A."/>
        </authorList>
    </citation>
    <scope>NUCLEOTIDE SEQUENCE [LARGE SCALE GENOMIC DNA]</scope>
    <source>
        <strain evidence="2 3">cv. Gransden 2004</strain>
    </source>
</reference>
<name>A0A2K1L3T8_PHYPA</name>